<dbReference type="EMBL" id="CM042888">
    <property type="protein sequence ID" value="KAI4325275.1"/>
    <property type="molecule type" value="Genomic_DNA"/>
</dbReference>
<comment type="caution">
    <text evidence="1">The sequence shown here is derived from an EMBL/GenBank/DDBJ whole genome shotgun (WGS) entry which is preliminary data.</text>
</comment>
<sequence length="321" mass="36278">MGSLGSSKIPVIDFTRPDLKQGTDIWFSTTAEVCAALSEIGCFLALFDRVPPNIYELIFREADNLFDLPVEVKVKNVSDKPYHGYVGQMAKFPLHEGIGVDYATEVDRVREFTQLMWPKGNNNFSEVVYSYSKIVEELDDMVVRMIFEHYGIEKHYDSHKASKSYLLRFLKYGVPTGATDEGEIGVPRHTDKTFLSILHQNQVNGLEIQTKDGEWIGIDLAPSSLVVMAGEASMAWSNDRIYPCVHRVMMKAAAKRYTLALFSFISGMVKVPEELIDEEHPLQYEPFNNTELVQHYASDANRLNHGFSVKVYFGVKSSVVA</sequence>
<organism evidence="1 2">
    <name type="scientific">Melastoma candidum</name>
    <dbReference type="NCBI Taxonomy" id="119954"/>
    <lineage>
        <taxon>Eukaryota</taxon>
        <taxon>Viridiplantae</taxon>
        <taxon>Streptophyta</taxon>
        <taxon>Embryophyta</taxon>
        <taxon>Tracheophyta</taxon>
        <taxon>Spermatophyta</taxon>
        <taxon>Magnoliopsida</taxon>
        <taxon>eudicotyledons</taxon>
        <taxon>Gunneridae</taxon>
        <taxon>Pentapetalae</taxon>
        <taxon>rosids</taxon>
        <taxon>malvids</taxon>
        <taxon>Myrtales</taxon>
        <taxon>Melastomataceae</taxon>
        <taxon>Melastomatoideae</taxon>
        <taxon>Melastomateae</taxon>
        <taxon>Melastoma</taxon>
    </lineage>
</organism>
<gene>
    <name evidence="1" type="ORF">MLD38_030689</name>
</gene>
<proteinExistence type="predicted"/>
<protein>
    <submittedName>
        <fullName evidence="1">Uncharacterized protein</fullName>
    </submittedName>
</protein>
<keyword evidence="2" id="KW-1185">Reference proteome</keyword>
<evidence type="ECO:0000313" key="1">
    <source>
        <dbReference type="EMBL" id="KAI4325275.1"/>
    </source>
</evidence>
<accession>A0ACB9MMY9</accession>
<name>A0ACB9MMY9_9MYRT</name>
<reference evidence="2" key="1">
    <citation type="journal article" date="2023" name="Front. Plant Sci.">
        <title>Chromosomal-level genome assembly of Melastoma candidum provides insights into trichome evolution.</title>
        <authorList>
            <person name="Zhong Y."/>
            <person name="Wu W."/>
            <person name="Sun C."/>
            <person name="Zou P."/>
            <person name="Liu Y."/>
            <person name="Dai S."/>
            <person name="Zhou R."/>
        </authorList>
    </citation>
    <scope>NUCLEOTIDE SEQUENCE [LARGE SCALE GENOMIC DNA]</scope>
</reference>
<dbReference type="Proteomes" id="UP001057402">
    <property type="component" value="Chromosome 9"/>
</dbReference>
<evidence type="ECO:0000313" key="2">
    <source>
        <dbReference type="Proteomes" id="UP001057402"/>
    </source>
</evidence>